<feature type="transmembrane region" description="Helical" evidence="5">
    <location>
        <begin position="274"/>
        <end position="292"/>
    </location>
</feature>
<feature type="transmembrane region" description="Helical" evidence="5">
    <location>
        <begin position="400"/>
        <end position="420"/>
    </location>
</feature>
<feature type="transmembrane region" description="Helical" evidence="5">
    <location>
        <begin position="182"/>
        <end position="204"/>
    </location>
</feature>
<name>A0A5J4JDV7_9BACI</name>
<accession>A0A5J4JDV7</accession>
<feature type="transmembrane region" description="Helical" evidence="5">
    <location>
        <begin position="457"/>
        <end position="477"/>
    </location>
</feature>
<dbReference type="PANTHER" id="PTHR37422">
    <property type="entry name" value="TEICHURONIC ACID BIOSYNTHESIS PROTEIN TUAE"/>
    <property type="match status" value="1"/>
</dbReference>
<evidence type="ECO:0000256" key="1">
    <source>
        <dbReference type="ARBA" id="ARBA00004141"/>
    </source>
</evidence>
<dbReference type="GO" id="GO:0016020">
    <property type="term" value="C:membrane"/>
    <property type="evidence" value="ECO:0007669"/>
    <property type="project" value="UniProtKB-SubCell"/>
</dbReference>
<evidence type="ECO:0000259" key="6">
    <source>
        <dbReference type="Pfam" id="PF04932"/>
    </source>
</evidence>
<feature type="transmembrane region" description="Helical" evidence="5">
    <location>
        <begin position="34"/>
        <end position="53"/>
    </location>
</feature>
<dbReference type="InterPro" id="IPR007016">
    <property type="entry name" value="O-antigen_ligase-rel_domated"/>
</dbReference>
<evidence type="ECO:0000313" key="8">
    <source>
        <dbReference type="Proteomes" id="UP000391919"/>
    </source>
</evidence>
<dbReference type="AlphaFoldDB" id="A0A5J4JDV7"/>
<dbReference type="NCBIfam" id="NF047675">
    <property type="entry name" value="TeichurnBiosyTuaE"/>
    <property type="match status" value="1"/>
</dbReference>
<sequence length="503" mass="55369">MENHHTYRLAAAAFAFAAIAAAALYLFIPAKMPILLFVCGMAGMACFYGMAAVSPLELEKILQWAMYAFIASTFLNQSFFRIHIGFFTIFLYRLLFIVVMALFAAYVWKSRQLPQKWGPFPLKGITIFLLAWFLYGLMSLLWAPSVLAGVKYMLLLGMGMMFVLLATVVMKDIAGTLRFYQIWLGMAAVLVGIGLANHFAHIQLPSSTLYGGPAYKLSYPTAVFTNQNDFAAFLSISFFLYLAAAKSGKIIYSKFAALVMSALCIYLIDLTESRASLLGVFAGLAFYGFILLPARFKKWCAMIACFIVVFAVPLLTGRAASVFQNLYAAAVQAGGPGPLPSNLERLRLLINTFHNLADTYGFGVGAGNMPYYLKYHATLDTHGVYEVHNWFAEILGNFGVFPALGYAGMYAYLLYSLYRLYPSARSREQKMMVEGCMAALAAFLFASISPSSVSNLYFHWVLLGLAAAVVSVSKVAAREARACQNVSLQGESDGRRVEKAVSN</sequence>
<feature type="transmembrane region" description="Helical" evidence="5">
    <location>
        <begin position="251"/>
        <end position="268"/>
    </location>
</feature>
<comment type="caution">
    <text evidence="7">The sequence shown here is derived from an EMBL/GenBank/DDBJ whole genome shotgun (WGS) entry which is preliminary data.</text>
</comment>
<feature type="transmembrane region" description="Helical" evidence="5">
    <location>
        <begin position="90"/>
        <end position="108"/>
    </location>
</feature>
<keyword evidence="3 5" id="KW-1133">Transmembrane helix</keyword>
<feature type="transmembrane region" description="Helical" evidence="5">
    <location>
        <begin position="432"/>
        <end position="451"/>
    </location>
</feature>
<organism evidence="7 8">
    <name type="scientific">Weizmannia acidilactici</name>
    <dbReference type="NCBI Taxonomy" id="2607726"/>
    <lineage>
        <taxon>Bacteria</taxon>
        <taxon>Bacillati</taxon>
        <taxon>Bacillota</taxon>
        <taxon>Bacilli</taxon>
        <taxon>Bacillales</taxon>
        <taxon>Bacillaceae</taxon>
        <taxon>Heyndrickxia</taxon>
    </lineage>
</organism>
<feature type="transmembrane region" description="Helical" evidence="5">
    <location>
        <begin position="224"/>
        <end position="244"/>
    </location>
</feature>
<keyword evidence="8" id="KW-1185">Reference proteome</keyword>
<feature type="transmembrane region" description="Helical" evidence="5">
    <location>
        <begin position="149"/>
        <end position="170"/>
    </location>
</feature>
<evidence type="ECO:0000256" key="5">
    <source>
        <dbReference type="SAM" id="Phobius"/>
    </source>
</evidence>
<feature type="transmembrane region" description="Helical" evidence="5">
    <location>
        <begin position="7"/>
        <end position="28"/>
    </location>
</feature>
<dbReference type="Proteomes" id="UP000391919">
    <property type="component" value="Unassembled WGS sequence"/>
</dbReference>
<proteinExistence type="predicted"/>
<gene>
    <name evidence="7" type="primary">tuaE</name>
    <name evidence="7" type="ORF">BpJC7_00100</name>
</gene>
<dbReference type="Pfam" id="PF04932">
    <property type="entry name" value="Wzy_C"/>
    <property type="match status" value="1"/>
</dbReference>
<evidence type="ECO:0000256" key="4">
    <source>
        <dbReference type="ARBA" id="ARBA00023136"/>
    </source>
</evidence>
<feature type="transmembrane region" description="Helical" evidence="5">
    <location>
        <begin position="299"/>
        <end position="316"/>
    </location>
</feature>
<feature type="domain" description="O-antigen ligase-related" evidence="6">
    <location>
        <begin position="261"/>
        <end position="404"/>
    </location>
</feature>
<evidence type="ECO:0000313" key="7">
    <source>
        <dbReference type="EMBL" id="GER68707.1"/>
    </source>
</evidence>
<dbReference type="InterPro" id="IPR051533">
    <property type="entry name" value="WaaL-like"/>
</dbReference>
<dbReference type="PANTHER" id="PTHR37422:SF23">
    <property type="entry name" value="TEICHURONIC ACID BIOSYNTHESIS PROTEIN TUAE"/>
    <property type="match status" value="1"/>
</dbReference>
<reference evidence="7 8" key="1">
    <citation type="submission" date="2019-09" db="EMBL/GenBank/DDBJ databases">
        <title>Draft genome sequence of Bacillus sp. JC-7.</title>
        <authorList>
            <person name="Tanaka N."/>
            <person name="Shiwa Y."/>
            <person name="Fujita N."/>
            <person name="Tanasupawat S."/>
        </authorList>
    </citation>
    <scope>NUCLEOTIDE SEQUENCE [LARGE SCALE GENOMIC DNA]</scope>
    <source>
        <strain evidence="7 8">JC-7</strain>
    </source>
</reference>
<keyword evidence="2 5" id="KW-0812">Transmembrane</keyword>
<feature type="transmembrane region" description="Helical" evidence="5">
    <location>
        <begin position="65"/>
        <end position="84"/>
    </location>
</feature>
<protein>
    <submittedName>
        <fullName evidence="7">Teichuronic acid biosynthesis protein TuaE</fullName>
    </submittedName>
</protein>
<feature type="transmembrane region" description="Helical" evidence="5">
    <location>
        <begin position="120"/>
        <end position="143"/>
    </location>
</feature>
<comment type="subcellular location">
    <subcellularLocation>
        <location evidence="1">Membrane</location>
        <topology evidence="1">Multi-pass membrane protein</topology>
    </subcellularLocation>
</comment>
<dbReference type="RefSeq" id="WP_151705766.1">
    <property type="nucleotide sequence ID" value="NZ_BKZQ01000001.1"/>
</dbReference>
<evidence type="ECO:0000256" key="2">
    <source>
        <dbReference type="ARBA" id="ARBA00022692"/>
    </source>
</evidence>
<dbReference type="EMBL" id="BKZQ01000001">
    <property type="protein sequence ID" value="GER68707.1"/>
    <property type="molecule type" value="Genomic_DNA"/>
</dbReference>
<keyword evidence="4 5" id="KW-0472">Membrane</keyword>
<evidence type="ECO:0000256" key="3">
    <source>
        <dbReference type="ARBA" id="ARBA00022989"/>
    </source>
</evidence>